<reference evidence="2" key="1">
    <citation type="submission" date="2020-07" db="EMBL/GenBank/DDBJ databases">
        <title>Multicomponent nature underlies the extraordinary mechanical properties of spider dragline silk.</title>
        <authorList>
            <person name="Kono N."/>
            <person name="Nakamura H."/>
            <person name="Mori M."/>
            <person name="Yoshida Y."/>
            <person name="Ohtoshi R."/>
            <person name="Malay A.D."/>
            <person name="Moran D.A.P."/>
            <person name="Tomita M."/>
            <person name="Numata K."/>
            <person name="Arakawa K."/>
        </authorList>
    </citation>
    <scope>NUCLEOTIDE SEQUENCE</scope>
</reference>
<dbReference type="Gene3D" id="2.170.270.10">
    <property type="entry name" value="SET domain"/>
    <property type="match status" value="1"/>
</dbReference>
<keyword evidence="3" id="KW-1185">Reference proteome</keyword>
<accession>A0A8X6FU04</accession>
<name>A0A8X6FU04_TRICU</name>
<dbReference type="InterPro" id="IPR001214">
    <property type="entry name" value="SET_dom"/>
</dbReference>
<dbReference type="Pfam" id="PF21549">
    <property type="entry name" value="PRDM2_PR"/>
    <property type="match status" value="1"/>
</dbReference>
<sequence>MLAKFQIADNNVQIQLILQMERQGVETKDLWIALIQPARCIQEQNLETFEAGGSIYYRATK</sequence>
<evidence type="ECO:0000259" key="1">
    <source>
        <dbReference type="Pfam" id="PF21549"/>
    </source>
</evidence>
<evidence type="ECO:0000313" key="2">
    <source>
        <dbReference type="EMBL" id="GFQ89167.1"/>
    </source>
</evidence>
<dbReference type="GO" id="GO:0008276">
    <property type="term" value="F:protein methyltransferase activity"/>
    <property type="evidence" value="ECO:0007669"/>
    <property type="project" value="UniProtKB-ARBA"/>
</dbReference>
<dbReference type="GO" id="GO:0008757">
    <property type="term" value="F:S-adenosylmethionine-dependent methyltransferase activity"/>
    <property type="evidence" value="ECO:0007669"/>
    <property type="project" value="UniProtKB-ARBA"/>
</dbReference>
<gene>
    <name evidence="2" type="ORF">TNCT_402241</name>
</gene>
<dbReference type="GO" id="GO:0008170">
    <property type="term" value="F:N-methyltransferase activity"/>
    <property type="evidence" value="ECO:0007669"/>
    <property type="project" value="UniProtKB-ARBA"/>
</dbReference>
<dbReference type="AlphaFoldDB" id="A0A8X6FU04"/>
<evidence type="ECO:0000313" key="3">
    <source>
        <dbReference type="Proteomes" id="UP000887116"/>
    </source>
</evidence>
<dbReference type="OrthoDB" id="6433132at2759"/>
<feature type="non-terminal residue" evidence="2">
    <location>
        <position position="1"/>
    </location>
</feature>
<dbReference type="InterPro" id="IPR046341">
    <property type="entry name" value="SET_dom_sf"/>
</dbReference>
<feature type="domain" description="SET" evidence="1">
    <location>
        <begin position="26"/>
        <end position="61"/>
    </location>
</feature>
<proteinExistence type="predicted"/>
<dbReference type="Proteomes" id="UP000887116">
    <property type="component" value="Unassembled WGS sequence"/>
</dbReference>
<comment type="caution">
    <text evidence="2">The sequence shown here is derived from an EMBL/GenBank/DDBJ whole genome shotgun (WGS) entry which is preliminary data.</text>
</comment>
<protein>
    <recommendedName>
        <fullName evidence="1">SET domain-containing protein</fullName>
    </recommendedName>
</protein>
<dbReference type="EMBL" id="BMAO01013494">
    <property type="protein sequence ID" value="GFQ89167.1"/>
    <property type="molecule type" value="Genomic_DNA"/>
</dbReference>
<organism evidence="2 3">
    <name type="scientific">Trichonephila clavata</name>
    <name type="common">Joro spider</name>
    <name type="synonym">Nephila clavata</name>
    <dbReference type="NCBI Taxonomy" id="2740835"/>
    <lineage>
        <taxon>Eukaryota</taxon>
        <taxon>Metazoa</taxon>
        <taxon>Ecdysozoa</taxon>
        <taxon>Arthropoda</taxon>
        <taxon>Chelicerata</taxon>
        <taxon>Arachnida</taxon>
        <taxon>Araneae</taxon>
        <taxon>Araneomorphae</taxon>
        <taxon>Entelegynae</taxon>
        <taxon>Araneoidea</taxon>
        <taxon>Nephilidae</taxon>
        <taxon>Trichonephila</taxon>
    </lineage>
</organism>